<accession>X1GXM3</accession>
<dbReference type="AlphaFoldDB" id="X1GXM3"/>
<evidence type="ECO:0000313" key="1">
    <source>
        <dbReference type="EMBL" id="GAH37768.1"/>
    </source>
</evidence>
<sequence>IEKRRKIGRDYGKIKGKVFNYRIQVCLIEKFIDN</sequence>
<feature type="non-terminal residue" evidence="1">
    <location>
        <position position="1"/>
    </location>
</feature>
<protein>
    <submittedName>
        <fullName evidence="1">Uncharacterized protein</fullName>
    </submittedName>
</protein>
<name>X1GXM3_9ZZZZ</name>
<comment type="caution">
    <text evidence="1">The sequence shown here is derived from an EMBL/GenBank/DDBJ whole genome shotgun (WGS) entry which is preliminary data.</text>
</comment>
<proteinExistence type="predicted"/>
<organism evidence="1">
    <name type="scientific">marine sediment metagenome</name>
    <dbReference type="NCBI Taxonomy" id="412755"/>
    <lineage>
        <taxon>unclassified sequences</taxon>
        <taxon>metagenomes</taxon>
        <taxon>ecological metagenomes</taxon>
    </lineage>
</organism>
<dbReference type="EMBL" id="BARU01013518">
    <property type="protein sequence ID" value="GAH37768.1"/>
    <property type="molecule type" value="Genomic_DNA"/>
</dbReference>
<gene>
    <name evidence="1" type="ORF">S03H2_24366</name>
</gene>
<reference evidence="1" key="1">
    <citation type="journal article" date="2014" name="Front. Microbiol.">
        <title>High frequency of phylogenetically diverse reductive dehalogenase-homologous genes in deep subseafloor sedimentary metagenomes.</title>
        <authorList>
            <person name="Kawai M."/>
            <person name="Futagami T."/>
            <person name="Toyoda A."/>
            <person name="Takaki Y."/>
            <person name="Nishi S."/>
            <person name="Hori S."/>
            <person name="Arai W."/>
            <person name="Tsubouchi T."/>
            <person name="Morono Y."/>
            <person name="Uchiyama I."/>
            <person name="Ito T."/>
            <person name="Fujiyama A."/>
            <person name="Inagaki F."/>
            <person name="Takami H."/>
        </authorList>
    </citation>
    <scope>NUCLEOTIDE SEQUENCE</scope>
    <source>
        <strain evidence="1">Expedition CK06-06</strain>
    </source>
</reference>